<organism evidence="1">
    <name type="scientific">marine sediment metagenome</name>
    <dbReference type="NCBI Taxonomy" id="412755"/>
    <lineage>
        <taxon>unclassified sequences</taxon>
        <taxon>metagenomes</taxon>
        <taxon>ecological metagenomes</taxon>
    </lineage>
</organism>
<comment type="caution">
    <text evidence="1">The sequence shown here is derived from an EMBL/GenBank/DDBJ whole genome shotgun (WGS) entry which is preliminary data.</text>
</comment>
<evidence type="ECO:0000313" key="1">
    <source>
        <dbReference type="EMBL" id="GAF69161.1"/>
    </source>
</evidence>
<protein>
    <submittedName>
        <fullName evidence="1">Uncharacterized protein</fullName>
    </submittedName>
</protein>
<gene>
    <name evidence="1" type="ORF">S01H1_07470</name>
</gene>
<sequence length="96" mass="10185">MDYKYVGQFGLQRPVALQAGAISAYSPSAGRFFGQYPCVCSSAKWLGSALPKALSGSLKNTTASIDNPNSLWSQLGSRIRAPLNGVFSNGTILIEN</sequence>
<dbReference type="AlphaFoldDB" id="X0S1M3"/>
<accession>X0S1M3</accession>
<reference evidence="1" key="1">
    <citation type="journal article" date="2014" name="Front. Microbiol.">
        <title>High frequency of phylogenetically diverse reductive dehalogenase-homologous genes in deep subseafloor sedimentary metagenomes.</title>
        <authorList>
            <person name="Kawai M."/>
            <person name="Futagami T."/>
            <person name="Toyoda A."/>
            <person name="Takaki Y."/>
            <person name="Nishi S."/>
            <person name="Hori S."/>
            <person name="Arai W."/>
            <person name="Tsubouchi T."/>
            <person name="Morono Y."/>
            <person name="Uchiyama I."/>
            <person name="Ito T."/>
            <person name="Fujiyama A."/>
            <person name="Inagaki F."/>
            <person name="Takami H."/>
        </authorList>
    </citation>
    <scope>NUCLEOTIDE SEQUENCE</scope>
    <source>
        <strain evidence="1">Expedition CK06-06</strain>
    </source>
</reference>
<proteinExistence type="predicted"/>
<name>X0S1M3_9ZZZZ</name>
<dbReference type="EMBL" id="BARS01003852">
    <property type="protein sequence ID" value="GAF69161.1"/>
    <property type="molecule type" value="Genomic_DNA"/>
</dbReference>